<dbReference type="EMBL" id="JBHTBE010000001">
    <property type="protein sequence ID" value="MFC7267656.1"/>
    <property type="molecule type" value="Genomic_DNA"/>
</dbReference>
<feature type="region of interest" description="Disordered" evidence="1">
    <location>
        <begin position="67"/>
        <end position="104"/>
    </location>
</feature>
<feature type="compositionally biased region" description="Low complexity" evidence="1">
    <location>
        <begin position="21"/>
        <end position="49"/>
    </location>
</feature>
<organism evidence="3 4">
    <name type="scientific">Microbacterium fluvii</name>
    <dbReference type="NCBI Taxonomy" id="415215"/>
    <lineage>
        <taxon>Bacteria</taxon>
        <taxon>Bacillati</taxon>
        <taxon>Actinomycetota</taxon>
        <taxon>Actinomycetes</taxon>
        <taxon>Micrococcales</taxon>
        <taxon>Microbacteriaceae</taxon>
        <taxon>Microbacterium</taxon>
    </lineage>
</organism>
<evidence type="ECO:0000313" key="4">
    <source>
        <dbReference type="Proteomes" id="UP001596507"/>
    </source>
</evidence>
<keyword evidence="4" id="KW-1185">Reference proteome</keyword>
<dbReference type="Proteomes" id="UP001596507">
    <property type="component" value="Unassembled WGS sequence"/>
</dbReference>
<evidence type="ECO:0000259" key="2">
    <source>
        <dbReference type="Pfam" id="PF07179"/>
    </source>
</evidence>
<dbReference type="Pfam" id="PF07179">
    <property type="entry name" value="SseB"/>
    <property type="match status" value="2"/>
</dbReference>
<feature type="region of interest" description="Disordered" evidence="1">
    <location>
        <begin position="1"/>
        <end position="49"/>
    </location>
</feature>
<feature type="domain" description="SseB protein N-terminal" evidence="2">
    <location>
        <begin position="245"/>
        <end position="349"/>
    </location>
</feature>
<comment type="caution">
    <text evidence="3">The sequence shown here is derived from an EMBL/GenBank/DDBJ whole genome shotgun (WGS) entry which is preliminary data.</text>
</comment>
<feature type="domain" description="SseB protein N-terminal" evidence="2">
    <location>
        <begin position="112"/>
        <end position="222"/>
    </location>
</feature>
<protein>
    <submittedName>
        <fullName evidence="3">SseB family protein</fullName>
    </submittedName>
</protein>
<proteinExistence type="predicted"/>
<accession>A0ABW2H9F7</accession>
<reference evidence="4" key="1">
    <citation type="journal article" date="2019" name="Int. J. Syst. Evol. Microbiol.">
        <title>The Global Catalogue of Microorganisms (GCM) 10K type strain sequencing project: providing services to taxonomists for standard genome sequencing and annotation.</title>
        <authorList>
            <consortium name="The Broad Institute Genomics Platform"/>
            <consortium name="The Broad Institute Genome Sequencing Center for Infectious Disease"/>
            <person name="Wu L."/>
            <person name="Ma J."/>
        </authorList>
    </citation>
    <scope>NUCLEOTIDE SEQUENCE [LARGE SCALE GENOMIC DNA]</scope>
    <source>
        <strain evidence="4">CGMCC 1.15772</strain>
    </source>
</reference>
<sequence>MALFSRKKDQHPDDGVGGGDDSAVPDAAPAASEQVPEADTTPAPDVTVPDVTVEAVPAVGISTTAFRGLGSQHPSDAPAAAAPTIPVRTPRPPAEAPAPTETVPGLKDNVLLRHALAQLAEQSTPQDLIHVGRALLQGHLFLRIKGDARTLVSEGKDLPLGIATVDGKPYVLAYSSGAALSESVAADGDTDTSAMGQPVTTVLRYALGGTYEGLIIDHASAPRRAILPREFVQRIIDSADPQLTLKKLLAAPRTPETAAEVAAALTTAPIWVAVNTGPDGRTGIAETRMTDGARYVEVYSHPIEVAGTGRSDKSAAIPAAKLAELLRTDATITGVLVDPAGPWIQLERADLGPLLAVTEPSDGEG</sequence>
<dbReference type="InterPro" id="IPR009839">
    <property type="entry name" value="SseB_N"/>
</dbReference>
<feature type="compositionally biased region" description="Basic and acidic residues" evidence="1">
    <location>
        <begin position="1"/>
        <end position="14"/>
    </location>
</feature>
<name>A0ABW2H9F7_9MICO</name>
<gene>
    <name evidence="3" type="ORF">ACFQRL_01645</name>
</gene>
<evidence type="ECO:0000256" key="1">
    <source>
        <dbReference type="SAM" id="MobiDB-lite"/>
    </source>
</evidence>
<evidence type="ECO:0000313" key="3">
    <source>
        <dbReference type="EMBL" id="MFC7267656.1"/>
    </source>
</evidence>
<dbReference type="RefSeq" id="WP_262872588.1">
    <property type="nucleotide sequence ID" value="NZ_BAABKW010000018.1"/>
</dbReference>